<gene>
    <name evidence="2" type="ORF">O181_028608</name>
</gene>
<name>A0A9Q3CU49_9BASI</name>
<protein>
    <submittedName>
        <fullName evidence="2">Uncharacterized protein</fullName>
    </submittedName>
</protein>
<evidence type="ECO:0000313" key="2">
    <source>
        <dbReference type="EMBL" id="MBW0488893.1"/>
    </source>
</evidence>
<dbReference type="AlphaFoldDB" id="A0A9Q3CU49"/>
<accession>A0A9Q3CU49</accession>
<feature type="compositionally biased region" description="Polar residues" evidence="1">
    <location>
        <begin position="34"/>
        <end position="47"/>
    </location>
</feature>
<proteinExistence type="predicted"/>
<feature type="region of interest" description="Disordered" evidence="1">
    <location>
        <begin position="1"/>
        <end position="81"/>
    </location>
</feature>
<dbReference type="EMBL" id="AVOT02009830">
    <property type="protein sequence ID" value="MBW0488893.1"/>
    <property type="molecule type" value="Genomic_DNA"/>
</dbReference>
<comment type="caution">
    <text evidence="2">The sequence shown here is derived from an EMBL/GenBank/DDBJ whole genome shotgun (WGS) entry which is preliminary data.</text>
</comment>
<evidence type="ECO:0000313" key="3">
    <source>
        <dbReference type="Proteomes" id="UP000765509"/>
    </source>
</evidence>
<sequence length="157" mass="18303">MEHGQQEVQHSFMLGRSWRRLPEDMSQIDKLQRSCVNNQRMESQQAVKTPGGKRSQDNGESSHCPSHRRTTELDRAYSDSFKLTRSKPTRLLSGFTPFRHQQISDKESQSFKVPGSLQEKTRIEGENETFLNQRQKDSDPMIQKLLYLAKELHKSQK</sequence>
<dbReference type="Proteomes" id="UP000765509">
    <property type="component" value="Unassembled WGS sequence"/>
</dbReference>
<feature type="region of interest" description="Disordered" evidence="1">
    <location>
        <begin position="93"/>
        <end position="118"/>
    </location>
</feature>
<keyword evidence="3" id="KW-1185">Reference proteome</keyword>
<reference evidence="2" key="1">
    <citation type="submission" date="2021-03" db="EMBL/GenBank/DDBJ databases">
        <title>Draft genome sequence of rust myrtle Austropuccinia psidii MF-1, a brazilian biotype.</title>
        <authorList>
            <person name="Quecine M.C."/>
            <person name="Pachon D.M.R."/>
            <person name="Bonatelli M.L."/>
            <person name="Correr F.H."/>
            <person name="Franceschini L.M."/>
            <person name="Leite T.F."/>
            <person name="Margarido G.R.A."/>
            <person name="Almeida C.A."/>
            <person name="Ferrarezi J.A."/>
            <person name="Labate C.A."/>
        </authorList>
    </citation>
    <scope>NUCLEOTIDE SEQUENCE</scope>
    <source>
        <strain evidence="2">MF-1</strain>
    </source>
</reference>
<organism evidence="2 3">
    <name type="scientific">Austropuccinia psidii MF-1</name>
    <dbReference type="NCBI Taxonomy" id="1389203"/>
    <lineage>
        <taxon>Eukaryota</taxon>
        <taxon>Fungi</taxon>
        <taxon>Dikarya</taxon>
        <taxon>Basidiomycota</taxon>
        <taxon>Pucciniomycotina</taxon>
        <taxon>Pucciniomycetes</taxon>
        <taxon>Pucciniales</taxon>
        <taxon>Sphaerophragmiaceae</taxon>
        <taxon>Austropuccinia</taxon>
    </lineage>
</organism>
<evidence type="ECO:0000256" key="1">
    <source>
        <dbReference type="SAM" id="MobiDB-lite"/>
    </source>
</evidence>